<dbReference type="InParanoid" id="W0RA14"/>
<dbReference type="RefSeq" id="WP_025409504.1">
    <property type="nucleotide sequence ID" value="NZ_CP007128.1"/>
</dbReference>
<evidence type="ECO:0000313" key="3">
    <source>
        <dbReference type="Proteomes" id="UP000019151"/>
    </source>
</evidence>
<evidence type="ECO:0000256" key="1">
    <source>
        <dbReference type="SAM" id="SignalP"/>
    </source>
</evidence>
<keyword evidence="3" id="KW-1185">Reference proteome</keyword>
<proteinExistence type="predicted"/>
<dbReference type="eggNOG" id="COG0596">
    <property type="taxonomic scope" value="Bacteria"/>
</dbReference>
<evidence type="ECO:0000313" key="2">
    <source>
        <dbReference type="EMBL" id="AHG87954.1"/>
    </source>
</evidence>
<sequence length="498" mass="53011">MSRPLRHALLASLLATPLAAQPTSARAVIDTAIARMGGRAALDSLRTVQYEIMTQWLNLAADGQPMRDRPSYERQSEWRDYRSRTWRNVRRFAGPALSSPEVVDVVTDTVGARRLPPGMPGTPTIATPAAAIDRWVPLNVAYVDERRELFAWAPERVVLELAAARDLAARADTTIGGDRHAVLTATIDGLPFTAFVRRASGLPTAVRFRADETNDFGLAPFGPMEVEIWYSMWAPNASARATLPRQWDTKRVGKPYKRMTVLGATFNAPMAADSLAFPDTVRTLALTLGRKPMGDLPIDSGVVVANGAVVQFYGAPSPAGAVRVGDAWHLVDGGNLALNAERAAAWLAANAPGDAKGTAAAIVTSNRPASVALWAARAGKRTYVSPAGAEPVRQALRRFGAPTTGLQVVARGQWLGAGARDSLWIEPIGLANGGGLLLYAPAQRWAYSAAVSAPSDVQLVADAIRRRGWAIERVGVPGRLAGMPAPGGAPGTTPRTSF</sequence>
<gene>
    <name evidence="2" type="ORF">J421_0417</name>
</gene>
<organism evidence="2 3">
    <name type="scientific">Gemmatirosa kalamazoonensis</name>
    <dbReference type="NCBI Taxonomy" id="861299"/>
    <lineage>
        <taxon>Bacteria</taxon>
        <taxon>Pseudomonadati</taxon>
        <taxon>Gemmatimonadota</taxon>
        <taxon>Gemmatimonadia</taxon>
        <taxon>Gemmatimonadales</taxon>
        <taxon>Gemmatimonadaceae</taxon>
        <taxon>Gemmatirosa</taxon>
    </lineage>
</organism>
<accession>W0RA14</accession>
<protein>
    <submittedName>
        <fullName evidence="2">Putative peptidase</fullName>
    </submittedName>
</protein>
<dbReference type="AlphaFoldDB" id="W0RA14"/>
<dbReference type="Proteomes" id="UP000019151">
    <property type="component" value="Chromosome"/>
</dbReference>
<feature type="signal peptide" evidence="1">
    <location>
        <begin position="1"/>
        <end position="20"/>
    </location>
</feature>
<dbReference type="HOGENOM" id="CLU_567122_0_0_0"/>
<feature type="chain" id="PRO_5004794713" evidence="1">
    <location>
        <begin position="21"/>
        <end position="498"/>
    </location>
</feature>
<dbReference type="KEGG" id="gba:J421_0417"/>
<dbReference type="OrthoDB" id="9831208at2"/>
<dbReference type="EMBL" id="CP007128">
    <property type="protein sequence ID" value="AHG87954.1"/>
    <property type="molecule type" value="Genomic_DNA"/>
</dbReference>
<name>W0RA14_9BACT</name>
<reference evidence="2 3" key="1">
    <citation type="journal article" date="2014" name="Genome Announc.">
        <title>Genome Sequence and Methylome of Soil Bacterium Gemmatirosa kalamazoonensis KBS708T, a Member of the Rarely Cultivated Gemmatimonadetes Phylum.</title>
        <authorList>
            <person name="Debruyn J.M."/>
            <person name="Radosevich M."/>
            <person name="Wommack K.E."/>
            <person name="Polson S.W."/>
            <person name="Hauser L.J."/>
            <person name="Fawaz M.N."/>
            <person name="Korlach J."/>
            <person name="Tsai Y.C."/>
        </authorList>
    </citation>
    <scope>NUCLEOTIDE SEQUENCE [LARGE SCALE GENOMIC DNA]</scope>
    <source>
        <strain evidence="2 3">KBS708</strain>
    </source>
</reference>
<keyword evidence="1" id="KW-0732">Signal</keyword>